<dbReference type="Pfam" id="PF07635">
    <property type="entry name" value="PSCyt1"/>
    <property type="match status" value="1"/>
</dbReference>
<dbReference type="InterPro" id="IPR011429">
    <property type="entry name" value="Cyt_c_Planctomycete-type"/>
</dbReference>
<dbReference type="AlphaFoldDB" id="A0A5B8XZ24"/>
<dbReference type="Proteomes" id="UP000321595">
    <property type="component" value="Chromosome"/>
</dbReference>
<reference evidence="2 3" key="1">
    <citation type="submission" date="2019-08" db="EMBL/GenBank/DDBJ databases">
        <authorList>
            <person name="Liang Q."/>
        </authorList>
    </citation>
    <scope>NUCLEOTIDE SEQUENCE [LARGE SCALE GENOMIC DNA]</scope>
    <source>
        <strain evidence="2 3">V1718</strain>
    </source>
</reference>
<evidence type="ECO:0000313" key="2">
    <source>
        <dbReference type="EMBL" id="QED30228.1"/>
    </source>
</evidence>
<evidence type="ECO:0000313" key="3">
    <source>
        <dbReference type="Proteomes" id="UP000321595"/>
    </source>
</evidence>
<name>A0A5B8XZ24_9DELT</name>
<proteinExistence type="predicted"/>
<feature type="domain" description="Cytochrome C Planctomycete-type" evidence="1">
    <location>
        <begin position="354"/>
        <end position="410"/>
    </location>
</feature>
<organism evidence="2 3">
    <name type="scientific">Microvenator marinus</name>
    <dbReference type="NCBI Taxonomy" id="2600177"/>
    <lineage>
        <taxon>Bacteria</taxon>
        <taxon>Deltaproteobacteria</taxon>
        <taxon>Bradymonadales</taxon>
        <taxon>Microvenatoraceae</taxon>
        <taxon>Microvenator</taxon>
    </lineage>
</organism>
<gene>
    <name evidence="2" type="ORF">FRD01_23945</name>
</gene>
<protein>
    <recommendedName>
        <fullName evidence="1">Cytochrome C Planctomycete-type domain-containing protein</fullName>
    </recommendedName>
</protein>
<keyword evidence="3" id="KW-1185">Reference proteome</keyword>
<sequence>MKKIKIGILFGVVGLWACGPDFTEAGLGTEIPFTPNRPTLPEGEAVEPYTGGDPYVVGAQERFRTGLDVHRKIVWRTCTPNDGVCHNQKEYPDLHTPANFVAAINAPCNVQPGEPASVYDRCERPGDRFRLNRDDFGAGIEVAWIQNISGEETTDEEEITRESQGFHVELRAPIPGDNDEIWAQAQFIRTTDNDGDIVFAQFETRWRVLEDRKHLVGEVRNYQNERAAELARVGIREGDANRNGIFGADENPIVPMINPGNPEESYLIARVRGEMLGERVPGSRMPLANQPLDISEMLALFCYIEGIPTDGNVDLASAVDYKNCSYSEDPGSLNLLGEGVTWSSRVSKILEANCGGCHNSVNPDADLDLLSESAYERLLEPSTQKPELNLVVPGDYENSYLWHKIAGDPDIVGLPMPYNPLTGEGSLTQAELGDIQTWIANGAQKDQ</sequence>
<accession>A0A5B8XZ24</accession>
<dbReference type="RefSeq" id="WP_146963735.1">
    <property type="nucleotide sequence ID" value="NZ_CP042467.1"/>
</dbReference>
<dbReference type="EMBL" id="CP042467">
    <property type="protein sequence ID" value="QED30228.1"/>
    <property type="molecule type" value="Genomic_DNA"/>
</dbReference>
<dbReference type="OrthoDB" id="5484666at2"/>
<evidence type="ECO:0000259" key="1">
    <source>
        <dbReference type="Pfam" id="PF07635"/>
    </source>
</evidence>
<dbReference type="KEGG" id="bbae:FRD01_23945"/>